<dbReference type="RefSeq" id="WP_058495525.1">
    <property type="nucleotide sequence ID" value="NZ_CAAAIU010000010.1"/>
</dbReference>
<organism evidence="3 4">
    <name type="scientific">Legionella drozanskii LLAP-1</name>
    <dbReference type="NCBI Taxonomy" id="1212489"/>
    <lineage>
        <taxon>Bacteria</taxon>
        <taxon>Pseudomonadati</taxon>
        <taxon>Pseudomonadota</taxon>
        <taxon>Gammaproteobacteria</taxon>
        <taxon>Legionellales</taxon>
        <taxon>Legionellaceae</taxon>
        <taxon>Legionella</taxon>
    </lineage>
</organism>
<dbReference type="OrthoDB" id="5654358at2"/>
<feature type="compositionally biased region" description="Basic and acidic residues" evidence="2">
    <location>
        <begin position="30"/>
        <end position="57"/>
    </location>
</feature>
<proteinExistence type="predicted"/>
<evidence type="ECO:0000313" key="3">
    <source>
        <dbReference type="EMBL" id="KTC87602.1"/>
    </source>
</evidence>
<evidence type="ECO:0000256" key="1">
    <source>
        <dbReference type="SAM" id="Coils"/>
    </source>
</evidence>
<protein>
    <submittedName>
        <fullName evidence="3">Uncharacterized protein</fullName>
    </submittedName>
</protein>
<dbReference type="Proteomes" id="UP000054736">
    <property type="component" value="Unassembled WGS sequence"/>
</dbReference>
<dbReference type="PATRIC" id="fig|1212489.4.peg.1286"/>
<accession>A0A0W0SW38</accession>
<comment type="caution">
    <text evidence="3">The sequence shown here is derived from an EMBL/GenBank/DDBJ whole genome shotgun (WGS) entry which is preliminary data.</text>
</comment>
<evidence type="ECO:0000313" key="4">
    <source>
        <dbReference type="Proteomes" id="UP000054736"/>
    </source>
</evidence>
<reference evidence="3 4" key="1">
    <citation type="submission" date="2015-11" db="EMBL/GenBank/DDBJ databases">
        <title>Genomic analysis of 38 Legionella species identifies large and diverse effector repertoires.</title>
        <authorList>
            <person name="Burstein D."/>
            <person name="Amaro F."/>
            <person name="Zusman T."/>
            <person name="Lifshitz Z."/>
            <person name="Cohen O."/>
            <person name="Gilbert J.A."/>
            <person name="Pupko T."/>
            <person name="Shuman H.A."/>
            <person name="Segal G."/>
        </authorList>
    </citation>
    <scope>NUCLEOTIDE SEQUENCE [LARGE SCALE GENOMIC DNA]</scope>
    <source>
        <strain evidence="3 4">ATCC 700990</strain>
    </source>
</reference>
<keyword evidence="4" id="KW-1185">Reference proteome</keyword>
<keyword evidence="1" id="KW-0175">Coiled coil</keyword>
<name>A0A0W0SW38_9GAMM</name>
<gene>
    <name evidence="3" type="ORF">Ldro_1221</name>
</gene>
<feature type="region of interest" description="Disordered" evidence="2">
    <location>
        <begin position="22"/>
        <end position="57"/>
    </location>
</feature>
<feature type="coiled-coil region" evidence="1">
    <location>
        <begin position="1510"/>
        <end position="1544"/>
    </location>
</feature>
<dbReference type="EMBL" id="LNXY01000020">
    <property type="protein sequence ID" value="KTC87602.1"/>
    <property type="molecule type" value="Genomic_DNA"/>
</dbReference>
<evidence type="ECO:0000256" key="2">
    <source>
        <dbReference type="SAM" id="MobiDB-lite"/>
    </source>
</evidence>
<sequence length="1546" mass="178224">MTILLEALNELKQDLNRIKEGKKPLLSSPKEIDASEKVASKSSLKRDSAGMDKTDESQRNFVNPALLPEDMKLSIDPSLDLVVPEESPYSDKVLQALYNIADLTEMIDGMIAVGRKGFEVKLNFSYLDSNWTPKIVDEKTYYAGIALQKFLVKLIPKNTEDKLEALSIFPTLFQNYLKGQVLPTLLNMQHTLNARMEIYEAHNVQNLSYLRTKNERREERFKDGSPFAKFRELHIFINNKIKLQMSLSDDLLKSPVNLDSEAIEGEKQFLETQLEKLQELKEELLKMNFQDVINNFKVFNQHWNETNLKLDLPDEFASSDLLKNILAAEKIKKDGNSKDLEALEEIIKKIWIDLYNKDPFQFNEEFDLHKEMGKKALIADFEDGKKRIEEVEKISTELDSQIRLLQDRINAPELLKAYPDQIKDFLEDRQAHPNDIPTSDLVEKGEEAPDDIGACSKLIEQLEAYRSKLIAHQNFLNPEHSHPIPDNKTPGFLELCKEILAPASEALKSRQETTAKQLEVVDNRIHQVKEKQSHLQFVEYEKLVGQKIDELIAQKPEARLNIELPDATLDKEKQLELTIKAYKNKLEDPKTGLYAHRKNQQAYKAHLEYLHDHFEASDLAPAAELNELYSQVIERAKVILTKQIKLVNEEIITTDRHIHQIKQNQNDSELALARMSEKTMKARFEEKKQKIASAFEQLEQIRRLQVPVAAKFSGYLRDVHNDQVAEVTRRFSDSKRSIINHYGYEQSQLLDEAFGRIKFLEEAKPKLEEYRKALASSGRYIPTTQVPKDELLTYLEHPDDEWSKEAIDKCYKTAEIAQKRRGFNWDNIINMRSHYTTILRPSDFDYDTDDLIEVVDTKLKAIERELTIDITAAAESVQANASPPSKLYVLQEQYQESLSQQQSAIDKIIKQEGEELAELDKIKLHEKQPLLIAKLETRLAELTHVNAQLDAAYSQFEYKLIGIEAEQQDLDEIIKENDSTRLLELIKNKETSLQQKTGSPSLQGISQLFRSKQDFRDSSILELSKQIDDSYSAQIKALEIDEDSNPIDFIQLKEMLNKLTQSIQDLTNQVSRQPEQEAELKELQHKKVKLAFQIQSAELHDLKSHLELVPPELEEQQKGVVNDFRQLQEKRAKLKTGQRETCSTRIADFAKKIESNIAIVERLRVLATYEIEYRKLVAETKEELNPAQKQELAKKIVTLFLDYEDNLSKIAATGSKELKDQLAIHINALNNYLEGNLTSIEDEYKELIEKAKTVESKDSKALNEEIHSVVDKNTDLLTQIYKVNNRAFKVQLQRIGHLINGEGGLNQFTTIEELKLIKERYARLNEKIDSLNLRRDSGPSGEHFIALAITVSKAVDNNSDYLEMIGKTKNQAILNYLEIVREQEEKLLEFMRDPIVSTPAFSQRIQNKIDSYFSKAPESPGIFVAYLAKRAETYWFKDFISRNASIALSCFCRYKTDAQEREEFVTQLESDLNAYQENPNEESFLKLEKTIDEGKKKFTPRASEGAEKYQDSLLAKLTSFEDKLKTLEEARKQYNQEMEETASLYA</sequence>
<feature type="coiled-coil region" evidence="1">
    <location>
        <begin position="260"/>
        <end position="290"/>
    </location>
</feature>
<feature type="coiled-coil region" evidence="1">
    <location>
        <begin position="1230"/>
        <end position="1257"/>
    </location>
</feature>